<dbReference type="GO" id="GO:0006893">
    <property type="term" value="P:Golgi to plasma membrane transport"/>
    <property type="evidence" value="ECO:0007669"/>
    <property type="project" value="TreeGrafter"/>
</dbReference>
<dbReference type="AlphaFoldDB" id="A0AAF0TUE0"/>
<dbReference type="InterPro" id="IPR039116">
    <property type="entry name" value="CCDC93"/>
</dbReference>
<sequence length="193" mass="22146">MEELKKDDLMSEIKQLQERIDGDPTAQKILSLLETSKVGAEVLSLSALDSQESELQSRCILEHAKLQTNIDEFEELLQRGEEMTFSENLDHTFRDSTEKLDFAKRPDKLLNLYEPLDNGRTDEGGPSRTSRLLGWETFVFVLSLAKGFPQELAAKLRSTLSFKRQLDDVQSQAELIQYELRLSELYTHIQVQP</sequence>
<proteinExistence type="predicted"/>
<dbReference type="EMBL" id="CP133617">
    <property type="protein sequence ID" value="WMV32976.1"/>
    <property type="molecule type" value="Genomic_DNA"/>
</dbReference>
<protein>
    <submittedName>
        <fullName evidence="1">Uncharacterized protein</fullName>
    </submittedName>
</protein>
<accession>A0AAF0TUE0</accession>
<name>A0AAF0TUE0_SOLVR</name>
<gene>
    <name evidence="1" type="ORF">MTR67_026361</name>
</gene>
<keyword evidence="2" id="KW-1185">Reference proteome</keyword>
<dbReference type="PANTHER" id="PTHR16441:SF0">
    <property type="entry name" value="COILED-COIL DOMAIN-CONTAINING PROTEIN 93"/>
    <property type="match status" value="1"/>
</dbReference>
<evidence type="ECO:0000313" key="1">
    <source>
        <dbReference type="EMBL" id="WMV32976.1"/>
    </source>
</evidence>
<evidence type="ECO:0000313" key="2">
    <source>
        <dbReference type="Proteomes" id="UP001234989"/>
    </source>
</evidence>
<reference evidence="1" key="1">
    <citation type="submission" date="2023-08" db="EMBL/GenBank/DDBJ databases">
        <title>A de novo genome assembly of Solanum verrucosum Schlechtendal, a Mexican diploid species geographically isolated from the other diploid A-genome species in potato relatives.</title>
        <authorList>
            <person name="Hosaka K."/>
        </authorList>
    </citation>
    <scope>NUCLEOTIDE SEQUENCE</scope>
    <source>
        <tissue evidence="1">Young leaves</tissue>
    </source>
</reference>
<organism evidence="1 2">
    <name type="scientific">Solanum verrucosum</name>
    <dbReference type="NCBI Taxonomy" id="315347"/>
    <lineage>
        <taxon>Eukaryota</taxon>
        <taxon>Viridiplantae</taxon>
        <taxon>Streptophyta</taxon>
        <taxon>Embryophyta</taxon>
        <taxon>Tracheophyta</taxon>
        <taxon>Spermatophyta</taxon>
        <taxon>Magnoliopsida</taxon>
        <taxon>eudicotyledons</taxon>
        <taxon>Gunneridae</taxon>
        <taxon>Pentapetalae</taxon>
        <taxon>asterids</taxon>
        <taxon>lamiids</taxon>
        <taxon>Solanales</taxon>
        <taxon>Solanaceae</taxon>
        <taxon>Solanoideae</taxon>
        <taxon>Solaneae</taxon>
        <taxon>Solanum</taxon>
    </lineage>
</organism>
<dbReference type="Proteomes" id="UP001234989">
    <property type="component" value="Chromosome 6"/>
</dbReference>
<dbReference type="PANTHER" id="PTHR16441">
    <property type="entry name" value="FIDIPIDINE"/>
    <property type="match status" value="1"/>
</dbReference>